<reference evidence="2 5" key="2">
    <citation type="submission" date="2020-08" db="EMBL/GenBank/DDBJ databases">
        <title>Genomic Encyclopedia of Type Strains, Phase IV (KMG-V): Genome sequencing to study the core and pangenomes of soil and plant-associated prokaryotes.</title>
        <authorList>
            <person name="Whitman W."/>
        </authorList>
    </citation>
    <scope>NUCLEOTIDE SEQUENCE [LARGE SCALE GENOMIC DNA]</scope>
    <source>
        <strain evidence="2 5">34/80</strain>
    </source>
</reference>
<dbReference type="OrthoDB" id="4199224at2"/>
<dbReference type="Proteomes" id="UP000524450">
    <property type="component" value="Unassembled WGS sequence"/>
</dbReference>
<comment type="caution">
    <text evidence="3">The sequence shown here is derived from an EMBL/GenBank/DDBJ whole genome shotgun (WGS) entry which is preliminary data.</text>
</comment>
<evidence type="ECO:0000313" key="3">
    <source>
        <dbReference type="EMBL" id="RUR71529.1"/>
    </source>
</evidence>
<feature type="domain" description="YbaK/aminoacyl-tRNA synthetase-associated" evidence="1">
    <location>
        <begin position="21"/>
        <end position="142"/>
    </location>
</feature>
<evidence type="ECO:0000259" key="1">
    <source>
        <dbReference type="Pfam" id="PF04073"/>
    </source>
</evidence>
<evidence type="ECO:0000313" key="2">
    <source>
        <dbReference type="EMBL" id="MBB4223543.1"/>
    </source>
</evidence>
<dbReference type="PANTHER" id="PTHR30411:SF1">
    <property type="entry name" value="CYTOPLASMIC PROTEIN"/>
    <property type="match status" value="1"/>
</dbReference>
<protein>
    <submittedName>
        <fullName evidence="2">Cys-tRNA(Pro)/Cys-tRNA(Cys) deacylase</fullName>
        <ecNumber evidence="2">3.1.1.-</ecNumber>
    </submittedName>
</protein>
<dbReference type="CDD" id="cd04332">
    <property type="entry name" value="YbaK_like"/>
    <property type="match status" value="1"/>
</dbReference>
<sequence length="154" mass="16739">MSPAIHSFLTSSDAIFEVHDHDAVVSFAEAQRLLPFDPDAMVKSLAFRLPGDRYAIAAMRAAERADYKKIADALGVRRADLHMATDMELAQFLAMVPGGVVPLPINGARVVVDSGVTAMETIYCGTGRNDSTLQIRSAELVRVSRCALHDLVKR</sequence>
<dbReference type="InterPro" id="IPR007214">
    <property type="entry name" value="YbaK/aa-tRNA-synth-assoc-dom"/>
</dbReference>
<dbReference type="EMBL" id="RXFT01000021">
    <property type="protein sequence ID" value="RUR71529.1"/>
    <property type="molecule type" value="Genomic_DNA"/>
</dbReference>
<name>A0A3S0XEI8_9BURK</name>
<dbReference type="Proteomes" id="UP000281118">
    <property type="component" value="Unassembled WGS sequence"/>
</dbReference>
<evidence type="ECO:0000313" key="4">
    <source>
        <dbReference type="Proteomes" id="UP000281118"/>
    </source>
</evidence>
<dbReference type="SUPFAM" id="SSF55826">
    <property type="entry name" value="YbaK/ProRS associated domain"/>
    <property type="match status" value="1"/>
</dbReference>
<dbReference type="EC" id="3.1.1.-" evidence="2"/>
<dbReference type="RefSeq" id="WP_126025592.1">
    <property type="nucleotide sequence ID" value="NZ_JACIFZ010000005.1"/>
</dbReference>
<evidence type="ECO:0000313" key="5">
    <source>
        <dbReference type="Proteomes" id="UP000524450"/>
    </source>
</evidence>
<accession>A0A3S0XEI8</accession>
<dbReference type="AlphaFoldDB" id="A0A3S0XEI8"/>
<dbReference type="EMBL" id="JACIFZ010000005">
    <property type="protein sequence ID" value="MBB4223543.1"/>
    <property type="molecule type" value="Genomic_DNA"/>
</dbReference>
<dbReference type="Pfam" id="PF04073">
    <property type="entry name" value="tRNA_edit"/>
    <property type="match status" value="1"/>
</dbReference>
<dbReference type="Gene3D" id="3.90.960.10">
    <property type="entry name" value="YbaK/aminoacyl-tRNA synthetase-associated domain"/>
    <property type="match status" value="1"/>
</dbReference>
<dbReference type="InterPro" id="IPR036754">
    <property type="entry name" value="YbaK/aa-tRNA-synt-asso_dom_sf"/>
</dbReference>
<organism evidence="3 4">
    <name type="scientific">Variovorax guangxiensis</name>
    <dbReference type="NCBI Taxonomy" id="1775474"/>
    <lineage>
        <taxon>Bacteria</taxon>
        <taxon>Pseudomonadati</taxon>
        <taxon>Pseudomonadota</taxon>
        <taxon>Betaproteobacteria</taxon>
        <taxon>Burkholderiales</taxon>
        <taxon>Comamonadaceae</taxon>
        <taxon>Variovorax</taxon>
    </lineage>
</organism>
<keyword evidence="2" id="KW-0378">Hydrolase</keyword>
<dbReference type="PANTHER" id="PTHR30411">
    <property type="entry name" value="CYTOPLASMIC PROTEIN"/>
    <property type="match status" value="1"/>
</dbReference>
<dbReference type="GO" id="GO:0002161">
    <property type="term" value="F:aminoacyl-tRNA deacylase activity"/>
    <property type="evidence" value="ECO:0007669"/>
    <property type="project" value="InterPro"/>
</dbReference>
<reference evidence="3 4" key="1">
    <citation type="submission" date="2018-12" db="EMBL/GenBank/DDBJ databases">
        <title>The genome sequences of Variovorax guangxiensis DSM 27352.</title>
        <authorList>
            <person name="Gao J."/>
            <person name="Sun J."/>
        </authorList>
    </citation>
    <scope>NUCLEOTIDE SEQUENCE [LARGE SCALE GENOMIC DNA]</scope>
    <source>
        <strain evidence="3 4">DSM 27352</strain>
    </source>
</reference>
<proteinExistence type="predicted"/>
<gene>
    <name evidence="3" type="ORF">EJP67_31240</name>
    <name evidence="2" type="ORF">GGD71_004329</name>
</gene>